<comment type="caution">
    <text evidence="1">The sequence shown here is derived from an EMBL/GenBank/DDBJ whole genome shotgun (WGS) entry which is preliminary data.</text>
</comment>
<dbReference type="AlphaFoldDB" id="A0A6A8DL18"/>
<sequence length="106" mass="12341">MKETYYISIEAGRIDKEKIGVDHTYFEVIVDGKELYDLEYLLYQASAMDKDAAKSMVEKPLSEKSIDNKRDSFQKTLEELYRKVYELGTEETKSNIRSLGILNEET</sequence>
<name>A0A6A8DL18_9BACI</name>
<dbReference type="OrthoDB" id="2706506at2"/>
<reference evidence="1" key="1">
    <citation type="submission" date="2019-11" db="EMBL/GenBank/DDBJ databases">
        <authorList>
            <person name="Li J."/>
        </authorList>
    </citation>
    <scope>NUCLEOTIDE SEQUENCE</scope>
    <source>
        <strain evidence="1">B6B</strain>
    </source>
</reference>
<dbReference type="EMBL" id="WJNG01000016">
    <property type="protein sequence ID" value="MRH44449.1"/>
    <property type="molecule type" value="Genomic_DNA"/>
</dbReference>
<evidence type="ECO:0000313" key="1">
    <source>
        <dbReference type="EMBL" id="MRH44449.1"/>
    </source>
</evidence>
<protein>
    <recommendedName>
        <fullName evidence="3">Hydrolase</fullName>
    </recommendedName>
</protein>
<evidence type="ECO:0000313" key="2">
    <source>
        <dbReference type="Proteomes" id="UP000799092"/>
    </source>
</evidence>
<dbReference type="RefSeq" id="WP_153738064.1">
    <property type="nucleotide sequence ID" value="NZ_WJNG01000016.1"/>
</dbReference>
<proteinExistence type="predicted"/>
<organism evidence="1 2">
    <name type="scientific">Aquibacillus halophilus</name>
    <dbReference type="NCBI Taxonomy" id="930132"/>
    <lineage>
        <taxon>Bacteria</taxon>
        <taxon>Bacillati</taxon>
        <taxon>Bacillota</taxon>
        <taxon>Bacilli</taxon>
        <taxon>Bacillales</taxon>
        <taxon>Bacillaceae</taxon>
        <taxon>Aquibacillus</taxon>
    </lineage>
</organism>
<keyword evidence="2" id="KW-1185">Reference proteome</keyword>
<dbReference type="Proteomes" id="UP000799092">
    <property type="component" value="Unassembled WGS sequence"/>
</dbReference>
<evidence type="ECO:0008006" key="3">
    <source>
        <dbReference type="Google" id="ProtNLM"/>
    </source>
</evidence>
<accession>A0A6A8DL18</accession>
<gene>
    <name evidence="1" type="ORF">GH741_17535</name>
</gene>